<dbReference type="OrthoDB" id="5363346at2"/>
<dbReference type="AlphaFoldDB" id="A0A2G4QZK4"/>
<organism evidence="2 3">
    <name type="scientific">Campylobacter vulpis</name>
    <dbReference type="NCBI Taxonomy" id="1655500"/>
    <lineage>
        <taxon>Bacteria</taxon>
        <taxon>Pseudomonadati</taxon>
        <taxon>Campylobacterota</taxon>
        <taxon>Epsilonproteobacteria</taxon>
        <taxon>Campylobacterales</taxon>
        <taxon>Campylobacteraceae</taxon>
        <taxon>Campylobacter</taxon>
    </lineage>
</organism>
<reference evidence="1" key="3">
    <citation type="submission" date="2019-07" db="EMBL/GenBank/DDBJ databases">
        <authorList>
            <person name="Miller W.G."/>
        </authorList>
    </citation>
    <scope>NUCLEOTIDE SEQUENCE</scope>
    <source>
        <strain evidence="1">52/13</strain>
    </source>
</reference>
<reference evidence="3" key="1">
    <citation type="submission" date="2015-06" db="EMBL/GenBank/DDBJ databases">
        <authorList>
            <person name="Parisi A."/>
            <person name="Chiara M."/>
            <person name="Florio D."/>
            <person name="Miccolupo A."/>
            <person name="Manzari C."/>
            <person name="Mion D."/>
            <person name="Caruso M."/>
            <person name="D'erchia A.M."/>
            <person name="Zanoni R."/>
        </authorList>
    </citation>
    <scope>NUCLEOTIDE SEQUENCE [LARGE SCALE GENOMIC DNA]</scope>
    <source>
        <strain evidence="3">73/13</strain>
    </source>
</reference>
<dbReference type="Proteomes" id="UP000237472">
    <property type="component" value="Unassembled WGS sequence"/>
</dbReference>
<dbReference type="EMBL" id="LDWY01000086">
    <property type="protein sequence ID" value="PHY89742.1"/>
    <property type="molecule type" value="Genomic_DNA"/>
</dbReference>
<name>A0A2G4QZK4_9BACT</name>
<accession>A0A2G4QZK4</accession>
<dbReference type="EMBL" id="VJYU01000007">
    <property type="protein sequence ID" value="MBS4240819.1"/>
    <property type="molecule type" value="Genomic_DNA"/>
</dbReference>
<evidence type="ECO:0000313" key="3">
    <source>
        <dbReference type="Proteomes" id="UP000237472"/>
    </source>
</evidence>
<reference evidence="2" key="2">
    <citation type="submission" date="2015-06" db="EMBL/GenBank/DDBJ databases">
        <authorList>
            <person name="Hoefler B.C."/>
            <person name="Straight P.D."/>
        </authorList>
    </citation>
    <scope>NUCLEOTIDE SEQUENCE [LARGE SCALE GENOMIC DNA]</scope>
    <source>
        <strain evidence="2">73/13</strain>
    </source>
</reference>
<dbReference type="RefSeq" id="WP_099462421.1">
    <property type="nucleotide sequence ID" value="NZ_LDWY01000086.1"/>
</dbReference>
<gene>
    <name evidence="2" type="ORF">AA994_07205</name>
    <name evidence="1" type="ORF">CVU5213_03640</name>
</gene>
<evidence type="ECO:0000313" key="1">
    <source>
        <dbReference type="EMBL" id="MBS4240819.1"/>
    </source>
</evidence>
<protein>
    <submittedName>
        <fullName evidence="2">Uncharacterized protein</fullName>
    </submittedName>
</protein>
<keyword evidence="4" id="KW-1185">Reference proteome</keyword>
<evidence type="ECO:0000313" key="4">
    <source>
        <dbReference type="Proteomes" id="UP000811399"/>
    </source>
</evidence>
<evidence type="ECO:0000313" key="2">
    <source>
        <dbReference type="EMBL" id="PHY89742.1"/>
    </source>
</evidence>
<proteinExistence type="predicted"/>
<dbReference type="Proteomes" id="UP000811399">
    <property type="component" value="Unassembled WGS sequence"/>
</dbReference>
<comment type="caution">
    <text evidence="2">The sequence shown here is derived from an EMBL/GenBank/DDBJ whole genome shotgun (WGS) entry which is preliminary data.</text>
</comment>
<reference evidence="1 4" key="4">
    <citation type="journal article" date="2021" name="Syst. Appl. Microbiol.">
        <title>nCampylobacter vulpis sp. nov. isolated from wild red foxes.</title>
        <authorList>
            <person name="Parisi A."/>
            <person name="Chiara M."/>
            <person name="Caffara M."/>
            <person name="Mion D."/>
            <person name="Miller W.G."/>
            <person name="Caruso M."/>
            <person name="Manzari C."/>
            <person name="Florio D."/>
            <person name="Capozzi L."/>
            <person name="D'Erchia A.M."/>
            <person name="Manzulli V."/>
            <person name="Zanoni R.G."/>
        </authorList>
    </citation>
    <scope>NUCLEOTIDE SEQUENCE [LARGE SCALE GENOMIC DNA]</scope>
    <source>
        <strain evidence="1 4">52/13</strain>
    </source>
</reference>
<sequence>MSKPLNEVLLSEIFNAECEARESETLMQVLNLLEILKSKKNNKMARISGELSELLDNEKNFKKISKAKDLNELLDILMNLQKDKMIKVYENSYLEKKFPTLTKDNFLK</sequence>